<evidence type="ECO:0000259" key="1">
    <source>
        <dbReference type="Pfam" id="PF21180"/>
    </source>
</evidence>
<protein>
    <submittedName>
        <fullName evidence="2">Endodeoxyribonuclease</fullName>
    </submittedName>
</protein>
<dbReference type="InterPro" id="IPR034136">
    <property type="entry name" value="TOPRIM_Topo6A/Spo11"/>
</dbReference>
<evidence type="ECO:0000313" key="2">
    <source>
        <dbReference type="EMBL" id="CAK7224960.1"/>
    </source>
</evidence>
<dbReference type="CDD" id="cd00223">
    <property type="entry name" value="TOPRIM_TopoIIB_SPO"/>
    <property type="match status" value="1"/>
</dbReference>
<gene>
    <name evidence="2" type="primary">SPO11</name>
    <name evidence="2" type="ORF">SEUCBS140593_005741</name>
</gene>
<dbReference type="SUPFAM" id="SSF56726">
    <property type="entry name" value="DNA topoisomerase IV, alpha subunit"/>
    <property type="match status" value="1"/>
</dbReference>
<dbReference type="Pfam" id="PF21180">
    <property type="entry name" value="TOP6A-Spo11_Toprim"/>
    <property type="match status" value="1"/>
</dbReference>
<name>A0ABP0C196_9PEZI</name>
<evidence type="ECO:0000313" key="3">
    <source>
        <dbReference type="Proteomes" id="UP001642482"/>
    </source>
</evidence>
<accession>A0ABP0C196</accession>
<feature type="domain" description="Topoisomerase 6 subunit A/Spo11 TOPRIM" evidence="1">
    <location>
        <begin position="55"/>
        <end position="228"/>
    </location>
</feature>
<dbReference type="Gene3D" id="3.40.1360.10">
    <property type="match status" value="1"/>
</dbReference>
<dbReference type="InterPro" id="IPR002815">
    <property type="entry name" value="Spo11/TopoVI_A"/>
</dbReference>
<dbReference type="PANTHER" id="PTHR10848:SF0">
    <property type="entry name" value="MEIOTIC RECOMBINATION PROTEIN SPO11"/>
    <property type="match status" value="1"/>
</dbReference>
<dbReference type="EMBL" id="CAWUHD010000057">
    <property type="protein sequence ID" value="CAK7224960.1"/>
    <property type="molecule type" value="Genomic_DNA"/>
</dbReference>
<dbReference type="PANTHER" id="PTHR10848">
    <property type="entry name" value="MEIOTIC RECOMBINATION PROTEIN SPO11"/>
    <property type="match status" value="1"/>
</dbReference>
<keyword evidence="3" id="KW-1185">Reference proteome</keyword>
<comment type="caution">
    <text evidence="2">The sequence shown here is derived from an EMBL/GenBank/DDBJ whole genome shotgun (WGS) entry which is preliminary data.</text>
</comment>
<organism evidence="2 3">
    <name type="scientific">Sporothrix eucalyptigena</name>
    <dbReference type="NCBI Taxonomy" id="1812306"/>
    <lineage>
        <taxon>Eukaryota</taxon>
        <taxon>Fungi</taxon>
        <taxon>Dikarya</taxon>
        <taxon>Ascomycota</taxon>
        <taxon>Pezizomycotina</taxon>
        <taxon>Sordariomycetes</taxon>
        <taxon>Sordariomycetidae</taxon>
        <taxon>Ophiostomatales</taxon>
        <taxon>Ophiostomataceae</taxon>
        <taxon>Sporothrix</taxon>
    </lineage>
</organism>
<reference evidence="2 3" key="1">
    <citation type="submission" date="2024-01" db="EMBL/GenBank/DDBJ databases">
        <authorList>
            <person name="Allen C."/>
            <person name="Tagirdzhanova G."/>
        </authorList>
    </citation>
    <scope>NUCLEOTIDE SEQUENCE [LARGE SCALE GENOMIC DNA]</scope>
</reference>
<dbReference type="InterPro" id="IPR036078">
    <property type="entry name" value="Spo11/TopoVI_A_sf"/>
</dbReference>
<dbReference type="Proteomes" id="UP001642482">
    <property type="component" value="Unassembled WGS sequence"/>
</dbReference>
<sequence>MDNIKLVDGLVDNIAYSLGIGRDSLNIVAASVGVGVVIPPIREVQELDVAACQWILVIEKEATFRTLAASGYWNTSLAGPGALVTSKGYPTLVTRRFLHRIHETAPRLPVYGLVDFDPYGVRIFRTYKYSSQSLGHELNTTVPGLKWLGIRSCDLVPPNNASSSYHAWSALDYVLPLTDTDRRAAVSLLKEIHHSVYGDQDEANLEQCREVQVMLMVNVKAEIQAADDYGDLAAWLDNKLCQAQEGDDSAL</sequence>
<proteinExistence type="predicted"/>